<protein>
    <submittedName>
        <fullName evidence="8">MFS transporter</fullName>
    </submittedName>
</protein>
<feature type="transmembrane region" description="Helical" evidence="6">
    <location>
        <begin position="297"/>
        <end position="319"/>
    </location>
</feature>
<feature type="transmembrane region" description="Helical" evidence="6">
    <location>
        <begin position="331"/>
        <end position="353"/>
    </location>
</feature>
<evidence type="ECO:0000313" key="8">
    <source>
        <dbReference type="EMBL" id="MFC7411566.1"/>
    </source>
</evidence>
<gene>
    <name evidence="8" type="ORF">ACFQPB_22155</name>
</gene>
<comment type="caution">
    <text evidence="8">The sequence shown here is derived from an EMBL/GenBank/DDBJ whole genome shotgun (WGS) entry which is preliminary data.</text>
</comment>
<feature type="transmembrane region" description="Helical" evidence="6">
    <location>
        <begin position="141"/>
        <end position="161"/>
    </location>
</feature>
<evidence type="ECO:0000256" key="5">
    <source>
        <dbReference type="ARBA" id="ARBA00023136"/>
    </source>
</evidence>
<organism evidence="8 9">
    <name type="scientific">Hydrogenophaga atypica</name>
    <dbReference type="NCBI Taxonomy" id="249409"/>
    <lineage>
        <taxon>Bacteria</taxon>
        <taxon>Pseudomonadati</taxon>
        <taxon>Pseudomonadota</taxon>
        <taxon>Betaproteobacteria</taxon>
        <taxon>Burkholderiales</taxon>
        <taxon>Comamonadaceae</taxon>
        <taxon>Hydrogenophaga</taxon>
    </lineage>
</organism>
<sequence length="396" mass="41120">MSDQPAASSRLPGLLYLFALCNLVLGTGAFGLGGILEQVAADLKQPVQAVGQNMTAYAFATALLAPVLLVLAGRWRRRTAVLATLGTFALGVLVSVLATDLRTLLLGRVLMGAGASFTPLAAGIAVALVPPAQRGKALSTTFLGMSLSYVIGVPLGAWIGLAHGWRWPQMGVLVLLLVMMVLVWRLMPANVNAPGSSFKGLGTLLRRGEVLRTLAMTLFYFTAIFSVFAYIGPVLLSLVPLSPAQLSGTLVVFGLAGVAGTLSGGWATDRFGALPSLRVQLSGLLLMMLLVPLTKGLYLPLLLALVAWGVCGFGMMAPQQSRLASVSPPQAPLLLSLNTSMLYFGTALGAAVGGLGSPVLGFDQLPWLGAVFAGLGLLVLLTTPTPQPLAPQRVTP</sequence>
<evidence type="ECO:0000256" key="4">
    <source>
        <dbReference type="ARBA" id="ARBA00022989"/>
    </source>
</evidence>
<evidence type="ECO:0000256" key="3">
    <source>
        <dbReference type="ARBA" id="ARBA00022692"/>
    </source>
</evidence>
<dbReference type="EMBL" id="JBHTCA010000037">
    <property type="protein sequence ID" value="MFC7411566.1"/>
    <property type="molecule type" value="Genomic_DNA"/>
</dbReference>
<feature type="transmembrane region" description="Helical" evidence="6">
    <location>
        <begin position="210"/>
        <end position="232"/>
    </location>
</feature>
<evidence type="ECO:0000259" key="7">
    <source>
        <dbReference type="PROSITE" id="PS50850"/>
    </source>
</evidence>
<feature type="transmembrane region" description="Helical" evidence="6">
    <location>
        <begin position="167"/>
        <end position="189"/>
    </location>
</feature>
<comment type="subcellular location">
    <subcellularLocation>
        <location evidence="1">Cell membrane</location>
        <topology evidence="1">Multi-pass membrane protein</topology>
    </subcellularLocation>
</comment>
<feature type="transmembrane region" description="Helical" evidence="6">
    <location>
        <begin position="365"/>
        <end position="383"/>
    </location>
</feature>
<evidence type="ECO:0000313" key="9">
    <source>
        <dbReference type="Proteomes" id="UP001596501"/>
    </source>
</evidence>
<keyword evidence="2" id="KW-1003">Cell membrane</keyword>
<dbReference type="CDD" id="cd17324">
    <property type="entry name" value="MFS_NepI_like"/>
    <property type="match status" value="1"/>
</dbReference>
<evidence type="ECO:0000256" key="2">
    <source>
        <dbReference type="ARBA" id="ARBA00022475"/>
    </source>
</evidence>
<feature type="domain" description="Major facilitator superfamily (MFS) profile" evidence="7">
    <location>
        <begin position="14"/>
        <end position="388"/>
    </location>
</feature>
<dbReference type="InterPro" id="IPR011701">
    <property type="entry name" value="MFS"/>
</dbReference>
<name>A0ABW2QQ80_9BURK</name>
<feature type="transmembrane region" description="Helical" evidence="6">
    <location>
        <begin position="244"/>
        <end position="264"/>
    </location>
</feature>
<dbReference type="PANTHER" id="PTHR43124:SF10">
    <property type="entry name" value="PURINE EFFLUX PUMP PBUE"/>
    <property type="match status" value="1"/>
</dbReference>
<feature type="transmembrane region" description="Helical" evidence="6">
    <location>
        <begin position="105"/>
        <end position="129"/>
    </location>
</feature>
<feature type="transmembrane region" description="Helical" evidence="6">
    <location>
        <begin position="80"/>
        <end position="99"/>
    </location>
</feature>
<dbReference type="InterPro" id="IPR050189">
    <property type="entry name" value="MFS_Efflux_Transporters"/>
</dbReference>
<proteinExistence type="predicted"/>
<dbReference type="SUPFAM" id="SSF103473">
    <property type="entry name" value="MFS general substrate transporter"/>
    <property type="match status" value="1"/>
</dbReference>
<dbReference type="InterPro" id="IPR020846">
    <property type="entry name" value="MFS_dom"/>
</dbReference>
<evidence type="ECO:0000256" key="1">
    <source>
        <dbReference type="ARBA" id="ARBA00004651"/>
    </source>
</evidence>
<dbReference type="Proteomes" id="UP001596501">
    <property type="component" value="Unassembled WGS sequence"/>
</dbReference>
<reference evidence="9" key="1">
    <citation type="journal article" date="2019" name="Int. J. Syst. Evol. Microbiol.">
        <title>The Global Catalogue of Microorganisms (GCM) 10K type strain sequencing project: providing services to taxonomists for standard genome sequencing and annotation.</title>
        <authorList>
            <consortium name="The Broad Institute Genomics Platform"/>
            <consortium name="The Broad Institute Genome Sequencing Center for Infectious Disease"/>
            <person name="Wu L."/>
            <person name="Ma J."/>
        </authorList>
    </citation>
    <scope>NUCLEOTIDE SEQUENCE [LARGE SCALE GENOMIC DNA]</scope>
    <source>
        <strain evidence="9">CGMCC 1.12371</strain>
    </source>
</reference>
<dbReference type="PANTHER" id="PTHR43124">
    <property type="entry name" value="PURINE EFFLUX PUMP PBUE"/>
    <property type="match status" value="1"/>
</dbReference>
<dbReference type="Gene3D" id="1.20.1250.20">
    <property type="entry name" value="MFS general substrate transporter like domains"/>
    <property type="match status" value="1"/>
</dbReference>
<keyword evidence="5 6" id="KW-0472">Membrane</keyword>
<dbReference type="Pfam" id="PF07690">
    <property type="entry name" value="MFS_1"/>
    <property type="match status" value="1"/>
</dbReference>
<accession>A0ABW2QQ80</accession>
<feature type="transmembrane region" description="Helical" evidence="6">
    <location>
        <begin position="56"/>
        <end position="73"/>
    </location>
</feature>
<feature type="transmembrane region" description="Helical" evidence="6">
    <location>
        <begin position="14"/>
        <end position="36"/>
    </location>
</feature>
<evidence type="ECO:0000256" key="6">
    <source>
        <dbReference type="SAM" id="Phobius"/>
    </source>
</evidence>
<dbReference type="RefSeq" id="WP_382228150.1">
    <property type="nucleotide sequence ID" value="NZ_JBHTCA010000037.1"/>
</dbReference>
<keyword evidence="9" id="KW-1185">Reference proteome</keyword>
<dbReference type="PROSITE" id="PS50850">
    <property type="entry name" value="MFS"/>
    <property type="match status" value="1"/>
</dbReference>
<keyword evidence="4 6" id="KW-1133">Transmembrane helix</keyword>
<dbReference type="InterPro" id="IPR036259">
    <property type="entry name" value="MFS_trans_sf"/>
</dbReference>
<keyword evidence="3 6" id="KW-0812">Transmembrane</keyword>